<dbReference type="EMBL" id="JARTLI010000003">
    <property type="protein sequence ID" value="MED5050694.1"/>
    <property type="molecule type" value="Genomic_DNA"/>
</dbReference>
<feature type="transmembrane region" description="Helical" evidence="1">
    <location>
        <begin position="46"/>
        <end position="68"/>
    </location>
</feature>
<evidence type="ECO:0000313" key="2">
    <source>
        <dbReference type="EMBL" id="MED5050694.1"/>
    </source>
</evidence>
<accession>A0ABD5IS95</accession>
<comment type="caution">
    <text evidence="2">The sequence shown here is derived from an EMBL/GenBank/DDBJ whole genome shotgun (WGS) entry which is preliminary data.</text>
</comment>
<keyword evidence="1" id="KW-0472">Membrane</keyword>
<dbReference type="Proteomes" id="UP001339962">
    <property type="component" value="Unassembled WGS sequence"/>
</dbReference>
<protein>
    <submittedName>
        <fullName evidence="2">DUF2269 domain-containing protein</fullName>
    </submittedName>
</protein>
<evidence type="ECO:0000313" key="3">
    <source>
        <dbReference type="Proteomes" id="UP001339962"/>
    </source>
</evidence>
<evidence type="ECO:0000256" key="1">
    <source>
        <dbReference type="SAM" id="Phobius"/>
    </source>
</evidence>
<dbReference type="Pfam" id="PF10027">
    <property type="entry name" value="DUF2269"/>
    <property type="match status" value="1"/>
</dbReference>
<organism evidence="2 3">
    <name type="scientific">Anoxybacteroides rupiense</name>
    <dbReference type="NCBI Taxonomy" id="311460"/>
    <lineage>
        <taxon>Bacteria</taxon>
        <taxon>Bacillati</taxon>
        <taxon>Bacillota</taxon>
        <taxon>Bacilli</taxon>
        <taxon>Bacillales</taxon>
        <taxon>Anoxybacillaceae</taxon>
        <taxon>Anoxybacteroides</taxon>
    </lineage>
</organism>
<sequence length="153" mass="17314">MKSLLFVHIAGVVLFLGNIIVTAFWKMRADQTRHRDFIHRTAKNVMLADFVFTIPGLLLIIISGVWMAVQAGYLVPGFNWLTLSLILFALTGILWAGVLLPLQRKMIHLSAPTAENEFNIESYRQASRHWMIFGTLATLLPVFILYLMISKGV</sequence>
<feature type="transmembrane region" description="Helical" evidence="1">
    <location>
        <begin position="130"/>
        <end position="149"/>
    </location>
</feature>
<dbReference type="AlphaFoldDB" id="A0ABD5IS95"/>
<feature type="transmembrane region" description="Helical" evidence="1">
    <location>
        <begin position="6"/>
        <end position="25"/>
    </location>
</feature>
<reference evidence="2 3" key="1">
    <citation type="submission" date="2023-03" db="EMBL/GenBank/DDBJ databases">
        <title>Bacillus Genome Sequencing.</title>
        <authorList>
            <person name="Dunlap C."/>
        </authorList>
    </citation>
    <scope>NUCLEOTIDE SEQUENCE [LARGE SCALE GENOMIC DNA]</scope>
    <source>
        <strain evidence="2 3">NRS-38</strain>
    </source>
</reference>
<dbReference type="RefSeq" id="WP_212387870.1">
    <property type="nucleotide sequence ID" value="NZ_JAGUQN010000014.1"/>
</dbReference>
<proteinExistence type="predicted"/>
<dbReference type="InterPro" id="IPR018729">
    <property type="entry name" value="DUF2269_transmembrane"/>
</dbReference>
<name>A0ABD5IS95_9BACL</name>
<keyword evidence="1" id="KW-1133">Transmembrane helix</keyword>
<gene>
    <name evidence="2" type="ORF">P9850_02265</name>
</gene>
<feature type="transmembrane region" description="Helical" evidence="1">
    <location>
        <begin position="80"/>
        <end position="102"/>
    </location>
</feature>
<keyword evidence="1" id="KW-0812">Transmembrane</keyword>